<dbReference type="Proteomes" id="UP001525968">
    <property type="component" value="Unassembled WGS sequence"/>
</dbReference>
<keyword evidence="2" id="KW-1185">Reference proteome</keyword>
<gene>
    <name evidence="1" type="ORF">N0K08_10310</name>
</gene>
<comment type="caution">
    <text evidence="1">The sequence shown here is derived from an EMBL/GenBank/DDBJ whole genome shotgun (WGS) entry which is preliminary data.</text>
</comment>
<evidence type="ECO:0000313" key="2">
    <source>
        <dbReference type="Proteomes" id="UP001525968"/>
    </source>
</evidence>
<sequence>MSRIKVQGPTPPEVLEAVEKKAREARIPGHYADFSLEEAAWVGACGNGALSEQDVLDSTGDLKNAVI</sequence>
<organism evidence="1 2">
    <name type="scientific">Acidovorax bellezanensis</name>
    <dbReference type="NCBI Taxonomy" id="2976702"/>
    <lineage>
        <taxon>Bacteria</taxon>
        <taxon>Pseudomonadati</taxon>
        <taxon>Pseudomonadota</taxon>
        <taxon>Betaproteobacteria</taxon>
        <taxon>Burkholderiales</taxon>
        <taxon>Comamonadaceae</taxon>
        <taxon>Acidovorax</taxon>
    </lineage>
</organism>
<proteinExistence type="predicted"/>
<protein>
    <submittedName>
        <fullName evidence="1">Uncharacterized protein</fullName>
    </submittedName>
</protein>
<dbReference type="EMBL" id="JAODYH010000004">
    <property type="protein sequence ID" value="MCT9811026.1"/>
    <property type="molecule type" value="Genomic_DNA"/>
</dbReference>
<dbReference type="RefSeq" id="WP_261500187.1">
    <property type="nucleotide sequence ID" value="NZ_JAODYH010000004.1"/>
</dbReference>
<accession>A0ABT2PKM7</accession>
<reference evidence="1 2" key="1">
    <citation type="submission" date="2022-09" db="EMBL/GenBank/DDBJ databases">
        <title>Draft genome of isolate Be4.</title>
        <authorList>
            <person name="Sanchez-Castro I."/>
            <person name="Martinez-Rodriguez P."/>
            <person name="Descostes M."/>
            <person name="Merroun M."/>
        </authorList>
    </citation>
    <scope>NUCLEOTIDE SEQUENCE [LARGE SCALE GENOMIC DNA]</scope>
    <source>
        <strain evidence="1 2">Be4</strain>
    </source>
</reference>
<evidence type="ECO:0000313" key="1">
    <source>
        <dbReference type="EMBL" id="MCT9811026.1"/>
    </source>
</evidence>
<name>A0ABT2PKM7_9BURK</name>